<dbReference type="SUPFAM" id="SSF53335">
    <property type="entry name" value="S-adenosyl-L-methionine-dependent methyltransferases"/>
    <property type="match status" value="1"/>
</dbReference>
<dbReference type="Proteomes" id="UP001528920">
    <property type="component" value="Unassembled WGS sequence"/>
</dbReference>
<accession>A0ABT5VQA5</accession>
<dbReference type="PANTHER" id="PTHR43861">
    <property type="entry name" value="TRANS-ACONITATE 2-METHYLTRANSFERASE-RELATED"/>
    <property type="match status" value="1"/>
</dbReference>
<sequence length="213" mass="24514">MDATQLNHIYKTIPEDKIPWVMDHLPNCLLEVLNKQDIKACKIADLGCGIGTYSLYLARLGFDIFGIDYSEVAIEKAKQIFKLNQMKGEFITLDLTQKTERILPVSDFAFDYEVLHHIFPKDRVQYFKNVFDLLSDNGMYLSVCFSEDDKCFGGEGKFRKTPLGTTLYFSNENEIRQLSSPLFEILELKTIDIPGKRDSHKAIYCLMQKKSTT</sequence>
<feature type="domain" description="Methyltransferase" evidence="2">
    <location>
        <begin position="43"/>
        <end position="138"/>
    </location>
</feature>
<dbReference type="InterPro" id="IPR029063">
    <property type="entry name" value="SAM-dependent_MTases_sf"/>
</dbReference>
<evidence type="ECO:0000256" key="1">
    <source>
        <dbReference type="ARBA" id="ARBA00022679"/>
    </source>
</evidence>
<dbReference type="Pfam" id="PF13649">
    <property type="entry name" value="Methyltransf_25"/>
    <property type="match status" value="1"/>
</dbReference>
<comment type="caution">
    <text evidence="3">The sequence shown here is derived from an EMBL/GenBank/DDBJ whole genome shotgun (WGS) entry which is preliminary data.</text>
</comment>
<dbReference type="EMBL" id="JAKJSC010000001">
    <property type="protein sequence ID" value="MDE5416683.1"/>
    <property type="molecule type" value="Genomic_DNA"/>
</dbReference>
<evidence type="ECO:0000313" key="4">
    <source>
        <dbReference type="Proteomes" id="UP001528920"/>
    </source>
</evidence>
<dbReference type="InterPro" id="IPR041698">
    <property type="entry name" value="Methyltransf_25"/>
</dbReference>
<proteinExistence type="predicted"/>
<keyword evidence="3" id="KW-0489">Methyltransferase</keyword>
<protein>
    <submittedName>
        <fullName evidence="3">Class I SAM-dependent methyltransferase</fullName>
    </submittedName>
</protein>
<dbReference type="GO" id="GO:0032259">
    <property type="term" value="P:methylation"/>
    <property type="evidence" value="ECO:0007669"/>
    <property type="project" value="UniProtKB-KW"/>
</dbReference>
<name>A0ABT5VQA5_9BACT</name>
<reference evidence="3 4" key="1">
    <citation type="submission" date="2022-01" db="EMBL/GenBank/DDBJ databases">
        <title>Labilibaculum sp. nov, a marine bacterium isolated from Antarctica.</title>
        <authorList>
            <person name="Dai W."/>
        </authorList>
    </citation>
    <scope>NUCLEOTIDE SEQUENCE [LARGE SCALE GENOMIC DNA]</scope>
    <source>
        <strain evidence="3 4">DW002</strain>
    </source>
</reference>
<keyword evidence="1" id="KW-0808">Transferase</keyword>
<dbReference type="GO" id="GO:0008168">
    <property type="term" value="F:methyltransferase activity"/>
    <property type="evidence" value="ECO:0007669"/>
    <property type="project" value="UniProtKB-KW"/>
</dbReference>
<evidence type="ECO:0000259" key="2">
    <source>
        <dbReference type="Pfam" id="PF13649"/>
    </source>
</evidence>
<dbReference type="CDD" id="cd02440">
    <property type="entry name" value="AdoMet_MTases"/>
    <property type="match status" value="1"/>
</dbReference>
<organism evidence="3 4">
    <name type="scientific">Paralabilibaculum antarcticum</name>
    <dbReference type="NCBI Taxonomy" id="2912572"/>
    <lineage>
        <taxon>Bacteria</taxon>
        <taxon>Pseudomonadati</taxon>
        <taxon>Bacteroidota</taxon>
        <taxon>Bacteroidia</taxon>
        <taxon>Marinilabiliales</taxon>
        <taxon>Marinifilaceae</taxon>
        <taxon>Paralabilibaculum</taxon>
    </lineage>
</organism>
<dbReference type="Gene3D" id="3.40.50.150">
    <property type="entry name" value="Vaccinia Virus protein VP39"/>
    <property type="match status" value="1"/>
</dbReference>
<dbReference type="RefSeq" id="WP_275108022.1">
    <property type="nucleotide sequence ID" value="NZ_JAKJSC010000001.1"/>
</dbReference>
<gene>
    <name evidence="3" type="ORF">L3049_01595</name>
</gene>
<evidence type="ECO:0000313" key="3">
    <source>
        <dbReference type="EMBL" id="MDE5416683.1"/>
    </source>
</evidence>
<keyword evidence="4" id="KW-1185">Reference proteome</keyword>